<dbReference type="EMBL" id="JAVIJF010000015">
    <property type="protein sequence ID" value="MDX8527004.1"/>
    <property type="molecule type" value="Genomic_DNA"/>
</dbReference>
<keyword evidence="3" id="KW-1185">Reference proteome</keyword>
<name>A0ABU4ZRS2_9HYPH</name>
<organism evidence="2 3">
    <name type="scientific">Mesorhizobium montanum</name>
    <dbReference type="NCBI Taxonomy" id="3072323"/>
    <lineage>
        <taxon>Bacteria</taxon>
        <taxon>Pseudomonadati</taxon>
        <taxon>Pseudomonadota</taxon>
        <taxon>Alphaproteobacteria</taxon>
        <taxon>Hyphomicrobiales</taxon>
        <taxon>Phyllobacteriaceae</taxon>
        <taxon>Mesorhizobium</taxon>
    </lineage>
</organism>
<dbReference type="RefSeq" id="WP_320234939.1">
    <property type="nucleotide sequence ID" value="NZ_JAVIJF010000015.1"/>
</dbReference>
<reference evidence="2 3" key="1">
    <citation type="submission" date="2023-08" db="EMBL/GenBank/DDBJ databases">
        <title>Implementing the SeqCode for naming new Mesorhizobium species isolated from Vachellia karroo root nodules.</title>
        <authorList>
            <person name="Van Lill M."/>
        </authorList>
    </citation>
    <scope>NUCLEOTIDE SEQUENCE [LARGE SCALE GENOMIC DNA]</scope>
    <source>
        <strain evidence="2 3">MSK 1335</strain>
    </source>
</reference>
<dbReference type="Pfam" id="PF12770">
    <property type="entry name" value="CHAT"/>
    <property type="match status" value="1"/>
</dbReference>
<evidence type="ECO:0000313" key="2">
    <source>
        <dbReference type="EMBL" id="MDX8527004.1"/>
    </source>
</evidence>
<evidence type="ECO:0000313" key="3">
    <source>
        <dbReference type="Proteomes" id="UP001276840"/>
    </source>
</evidence>
<evidence type="ECO:0000259" key="1">
    <source>
        <dbReference type="Pfam" id="PF12770"/>
    </source>
</evidence>
<proteinExistence type="predicted"/>
<gene>
    <name evidence="2" type="ORF">RFM68_21105</name>
</gene>
<protein>
    <submittedName>
        <fullName evidence="2">CHAT domain-containing protein</fullName>
    </submittedName>
</protein>
<dbReference type="InterPro" id="IPR024983">
    <property type="entry name" value="CHAT_dom"/>
</dbReference>
<sequence length="586" mass="65742">MTWTIIVATGDTDQLSQLVVCAKKIKALMRPADRGSIYRARSLEEVEELHQRIATPEKELIIVEADLPSARPRPHGGAQSGLALLKEIQREEIPPASILVTNHGEHLLDVQRMKRSQMLLVDSGTEYISLSVALARSLGVVSAQSARLSSTPVTETTSNSAPSGALSERYALIEVDVLEDVEHSMVRLHINDPLRPQDDRPIASLYLDENEVAEFLKESRRFRNNFSTHKNWHSRYASLGERVREMLWKTKFRDYYLLAEGAAESNIRLRFNLEPAVFDGLWESITTGDGDDFMMLRNSVTRRARRYDNFQMSFEGEKGNLSILGVESKVSVNSEPVGPQDDTWNTYWNRSGGPLERLDHVETEMRMLEGLRSKGRRSGKGENARRSSGVNVKILRAVADTDSWSLADTLEEELKKNPRRYDVLHFAGHAIFASDARGDQRGYLIFSGSPKPRAVPIAKVAGWLAGSSVQLVYLSCCRSSAAKAAIEIASNKVPMTIGFEWNLEDEKAVEFAEAFYKSLLASDFRVCHSVRRARSELKQHYDSADSIWASPVLVAQPSNWMQVEGVLRPPARTRPRDARQPLKPIG</sequence>
<feature type="domain" description="CHAT" evidence="1">
    <location>
        <begin position="356"/>
        <end position="554"/>
    </location>
</feature>
<comment type="caution">
    <text evidence="2">The sequence shown here is derived from an EMBL/GenBank/DDBJ whole genome shotgun (WGS) entry which is preliminary data.</text>
</comment>
<dbReference type="Proteomes" id="UP001276840">
    <property type="component" value="Unassembled WGS sequence"/>
</dbReference>
<accession>A0ABU4ZRS2</accession>